<sequence>MNLKFKLFNTAIMSFLLSMMMTFWVTWINIGFVDDFVWRWLKAWGLAFPAAFICVLILATPVMKFSKKVFGIKE</sequence>
<organism evidence="4 5">
    <name type="scientific">Phocoenobacter skyensis</name>
    <dbReference type="NCBI Taxonomy" id="97481"/>
    <lineage>
        <taxon>Bacteria</taxon>
        <taxon>Pseudomonadati</taxon>
        <taxon>Pseudomonadota</taxon>
        <taxon>Gammaproteobacteria</taxon>
        <taxon>Pasteurellales</taxon>
        <taxon>Pasteurellaceae</taxon>
        <taxon>Phocoenobacter</taxon>
    </lineage>
</organism>
<keyword evidence="1" id="KW-0812">Transmembrane</keyword>
<dbReference type="AlphaFoldDB" id="A0A1H7ZVN2"/>
<keyword evidence="1" id="KW-0472">Membrane</keyword>
<dbReference type="Proteomes" id="UP001231736">
    <property type="component" value="Unassembled WGS sequence"/>
</dbReference>
<keyword evidence="6" id="KW-1185">Reference proteome</keyword>
<evidence type="ECO:0000313" key="4">
    <source>
        <dbReference type="EMBL" id="SEM62381.1"/>
    </source>
</evidence>
<dbReference type="GeneID" id="300271352"/>
<accession>A0A1H7ZVN2</accession>
<reference evidence="2 6" key="3">
    <citation type="journal article" date="2023" name="Front. Microbiol.">
        <title>Phylogeography and host specificity of Pasteurellaceae pathogenic to sea-farmed fish in the north-east Atlantic.</title>
        <authorList>
            <person name="Gulla S."/>
            <person name="Colquhoun D.J."/>
            <person name="Olsen A.B."/>
            <person name="Spilsberg B."/>
            <person name="Lagesen K."/>
            <person name="Aakesson C.P."/>
            <person name="Strom S."/>
            <person name="Manji F."/>
            <person name="Birkbeck T.H."/>
            <person name="Nilsen H.K."/>
        </authorList>
    </citation>
    <scope>NUCLEOTIDE SEQUENCE [LARGE SCALE GENOMIC DNA]</scope>
    <source>
        <strain evidence="2 6">VIO11850</strain>
    </source>
</reference>
<dbReference type="EMBL" id="FOBN01000031">
    <property type="protein sequence ID" value="SEM62381.1"/>
    <property type="molecule type" value="Genomic_DNA"/>
</dbReference>
<evidence type="ECO:0000313" key="6">
    <source>
        <dbReference type="Proteomes" id="UP001224812"/>
    </source>
</evidence>
<reference evidence="3" key="4">
    <citation type="journal article" date="2023" name="Front. Microbiol.">
        <title>Phylogeography and host specificity of Pasteurellaceae pathogenic to sea-farmed fish in the north-east Atlantic.</title>
        <authorList>
            <person name="Gulla S."/>
            <person name="Colquhoun D.J."/>
            <person name="Olsen A.B."/>
            <person name="Spilsberg B."/>
            <person name="Lagesen K."/>
            <person name="Aakesson C.P."/>
            <person name="Strom S."/>
            <person name="Manji F."/>
            <person name="Birkbeck T.H."/>
            <person name="Nilsen H.K."/>
        </authorList>
    </citation>
    <scope>NUCLEOTIDE SEQUENCE</scope>
    <source>
        <strain evidence="3">98B1</strain>
    </source>
</reference>
<evidence type="ECO:0000313" key="3">
    <source>
        <dbReference type="EMBL" id="MDP8173854.1"/>
    </source>
</evidence>
<dbReference type="Proteomes" id="UP001224812">
    <property type="component" value="Unassembled WGS sequence"/>
</dbReference>
<name>A0A1H7ZVN2_9PAST</name>
<protein>
    <submittedName>
        <fullName evidence="2">DUF2798 domain-containing protein</fullName>
    </submittedName>
</protein>
<feature type="transmembrane region" description="Helical" evidence="1">
    <location>
        <begin position="44"/>
        <end position="63"/>
    </location>
</feature>
<reference evidence="5" key="2">
    <citation type="submission" date="2016-10" db="EMBL/GenBank/DDBJ databases">
        <authorList>
            <person name="Varghese N."/>
            <person name="Submissions S."/>
        </authorList>
    </citation>
    <scope>NUCLEOTIDE SEQUENCE [LARGE SCALE GENOMIC DNA]</scope>
    <source>
        <strain evidence="5">DSM 24204</strain>
    </source>
</reference>
<gene>
    <name evidence="2" type="ORF">QJT92_10510</name>
    <name evidence="3" type="ORF">QJU97_00030</name>
    <name evidence="4" type="ORF">SAMN05444853_1318</name>
</gene>
<evidence type="ECO:0000256" key="1">
    <source>
        <dbReference type="SAM" id="Phobius"/>
    </source>
</evidence>
<dbReference type="EMBL" id="JASAVS010000032">
    <property type="protein sequence ID" value="MDP8086349.1"/>
    <property type="molecule type" value="Genomic_DNA"/>
</dbReference>
<evidence type="ECO:0000313" key="5">
    <source>
        <dbReference type="Proteomes" id="UP000198883"/>
    </source>
</evidence>
<proteinExistence type="predicted"/>
<dbReference type="STRING" id="97481.SAMN05444853_1318"/>
<dbReference type="EMBL" id="JASAYT010000001">
    <property type="protein sequence ID" value="MDP8173854.1"/>
    <property type="molecule type" value="Genomic_DNA"/>
</dbReference>
<dbReference type="InterPro" id="IPR021529">
    <property type="entry name" value="DUF2798"/>
</dbReference>
<keyword evidence="1" id="KW-1133">Transmembrane helix</keyword>
<dbReference type="Proteomes" id="UP000198883">
    <property type="component" value="Unassembled WGS sequence"/>
</dbReference>
<reference evidence="4" key="1">
    <citation type="submission" date="2016-10" db="EMBL/GenBank/DDBJ databases">
        <authorList>
            <person name="de Groot N.N."/>
        </authorList>
    </citation>
    <scope>NUCLEOTIDE SEQUENCE [LARGE SCALE GENOMIC DNA]</scope>
    <source>
        <strain evidence="4">DSM 24204</strain>
    </source>
</reference>
<dbReference type="RefSeq" id="WP_090923231.1">
    <property type="nucleotide sequence ID" value="NZ_CP016180.1"/>
</dbReference>
<dbReference type="Pfam" id="PF11391">
    <property type="entry name" value="DUF2798"/>
    <property type="match status" value="1"/>
</dbReference>
<dbReference type="OrthoDB" id="4557675at2"/>
<feature type="transmembrane region" description="Helical" evidence="1">
    <location>
        <begin position="12"/>
        <end position="32"/>
    </location>
</feature>
<evidence type="ECO:0000313" key="2">
    <source>
        <dbReference type="EMBL" id="MDP8086349.1"/>
    </source>
</evidence>